<evidence type="ECO:0000313" key="3">
    <source>
        <dbReference type="Proteomes" id="UP001175271"/>
    </source>
</evidence>
<comment type="caution">
    <text evidence="2">The sequence shown here is derived from an EMBL/GenBank/DDBJ whole genome shotgun (WGS) entry which is preliminary data.</text>
</comment>
<protein>
    <submittedName>
        <fullName evidence="2">Uncharacterized protein</fullName>
    </submittedName>
</protein>
<keyword evidence="3" id="KW-1185">Reference proteome</keyword>
<accession>A0AA39LU75</accession>
<organism evidence="2 3">
    <name type="scientific">Steinernema hermaphroditum</name>
    <dbReference type="NCBI Taxonomy" id="289476"/>
    <lineage>
        <taxon>Eukaryota</taxon>
        <taxon>Metazoa</taxon>
        <taxon>Ecdysozoa</taxon>
        <taxon>Nematoda</taxon>
        <taxon>Chromadorea</taxon>
        <taxon>Rhabditida</taxon>
        <taxon>Tylenchina</taxon>
        <taxon>Panagrolaimomorpha</taxon>
        <taxon>Strongyloidoidea</taxon>
        <taxon>Steinernematidae</taxon>
        <taxon>Steinernema</taxon>
    </lineage>
</organism>
<reference evidence="2" key="1">
    <citation type="submission" date="2023-06" db="EMBL/GenBank/DDBJ databases">
        <title>Genomic analysis of the entomopathogenic nematode Steinernema hermaphroditum.</title>
        <authorList>
            <person name="Schwarz E.M."/>
            <person name="Heppert J.K."/>
            <person name="Baniya A."/>
            <person name="Schwartz H.T."/>
            <person name="Tan C.-H."/>
            <person name="Antoshechkin I."/>
            <person name="Sternberg P.W."/>
            <person name="Goodrich-Blair H."/>
            <person name="Dillman A.R."/>
        </authorList>
    </citation>
    <scope>NUCLEOTIDE SEQUENCE</scope>
    <source>
        <strain evidence="2">PS9179</strain>
        <tissue evidence="2">Whole animal</tissue>
    </source>
</reference>
<gene>
    <name evidence="2" type="ORF">QR680_005060</name>
</gene>
<sequence length="319" mass="35760">MLCSLLLSLLFGLFVGADDLYFHYTRIQNAIAAIDMTGMLADDVQACAREAFKTQAVGFSTTLGQKGANGQIHCNFVIQAKGFEARRDNQSAFYLLDLRSNKEQCEKHTENVYELLQEASRCPAERNDCRELADLKERCESTDVEVDEHSCTPKSPERVLPPRVPGGFQYTKSFGKDIGVFKLNDKGDKTEKGILKQCQQHGNSWPITIENERQNDDLVGLINEKEGAIISYRITKQQGRKRRGLLVSRANSWPPSVNAYRSVSELASLSNTDRQEETLVAVINWPGNKGDWVKVSAERAYTPYVGNIACMMDPERLGL</sequence>
<feature type="chain" id="PRO_5041465752" evidence="1">
    <location>
        <begin position="18"/>
        <end position="319"/>
    </location>
</feature>
<name>A0AA39LU75_9BILA</name>
<dbReference type="Proteomes" id="UP001175271">
    <property type="component" value="Unassembled WGS sequence"/>
</dbReference>
<proteinExistence type="predicted"/>
<dbReference type="AlphaFoldDB" id="A0AA39LU75"/>
<feature type="signal peptide" evidence="1">
    <location>
        <begin position="1"/>
        <end position="17"/>
    </location>
</feature>
<evidence type="ECO:0000256" key="1">
    <source>
        <dbReference type="SAM" id="SignalP"/>
    </source>
</evidence>
<keyword evidence="1" id="KW-0732">Signal</keyword>
<dbReference type="EMBL" id="JAUCMV010000003">
    <property type="protein sequence ID" value="KAK0410311.1"/>
    <property type="molecule type" value="Genomic_DNA"/>
</dbReference>
<evidence type="ECO:0000313" key="2">
    <source>
        <dbReference type="EMBL" id="KAK0410311.1"/>
    </source>
</evidence>